<dbReference type="RefSeq" id="WP_118941890.1">
    <property type="nucleotide sequence ID" value="NZ_CP032125.1"/>
</dbReference>
<dbReference type="InterPro" id="IPR036429">
    <property type="entry name" value="SpoA-like_sf"/>
</dbReference>
<keyword evidence="3" id="KW-0966">Cell projection</keyword>
<keyword evidence="3" id="KW-0282">Flagellum</keyword>
<evidence type="ECO:0000313" key="4">
    <source>
        <dbReference type="Proteomes" id="UP000261704"/>
    </source>
</evidence>
<reference evidence="3 4" key="1">
    <citation type="submission" date="2018-09" db="EMBL/GenBank/DDBJ databases">
        <title>Profundibacter amoris BAR1 gen. nov., sp. nov., a new member of the Roseobacter clade isolated at Lokis Castle Vent Field on the Arctic Mid-Oceanic Ridge.</title>
        <authorList>
            <person name="Le Moine Bauer S."/>
            <person name="Sjoeberg A.G."/>
            <person name="L'Haridon S."/>
            <person name="Stokke R."/>
            <person name="Roalkvam I."/>
            <person name="Steen I.H."/>
            <person name="Dahle H."/>
        </authorList>
    </citation>
    <scope>NUCLEOTIDE SEQUENCE [LARGE SCALE GENOMIC DNA]</scope>
    <source>
        <strain evidence="3 4">BAR1</strain>
    </source>
</reference>
<dbReference type="EMBL" id="CP032125">
    <property type="protein sequence ID" value="AXX97232.1"/>
    <property type="molecule type" value="Genomic_DNA"/>
</dbReference>
<dbReference type="InterPro" id="IPR001543">
    <property type="entry name" value="FliN-like_C"/>
</dbReference>
<sequence>MGETTQLTTLQRKAGAGRGESESAGMTPAKALRLALSKAAQDELSLALRVQGVTESRVNQPGLLDALSDDLLLLLLEGPQGGLGVGALDIQALAALIEVQTMGQVLKSPATQRRATATDSAMCAPLLDRVLQEFEGHLAGSSAERWTTGFRFGERVENTRLLGLRIDEADYRLFRIALDMADGAKQGEMLLALPADGGLNMNTAAEGGHNWAQTLQKTVQASHVDLLAVLHRMQIPLAKASAFKPGDLVPVPQSAIGAVQLEGVDGRIVGVARLGQQNGHRALRISDGAVSDTPAGGTDMANITSSVAPEPLMDGLGDTPLPDGDMPPEIPMMPMGVEGGDGLPDLPMAQMDNPPAEGIGDIGELPMAAMPMDLEIG</sequence>
<proteinExistence type="predicted"/>
<keyword evidence="4" id="KW-1185">Reference proteome</keyword>
<feature type="domain" description="Flagellar motor switch protein FliN-like C-terminal" evidence="2">
    <location>
        <begin position="219"/>
        <end position="287"/>
    </location>
</feature>
<dbReference type="KEGG" id="pamo:BAR1_04355"/>
<organism evidence="3 4">
    <name type="scientific">Profundibacter amoris</name>
    <dbReference type="NCBI Taxonomy" id="2171755"/>
    <lineage>
        <taxon>Bacteria</taxon>
        <taxon>Pseudomonadati</taxon>
        <taxon>Pseudomonadota</taxon>
        <taxon>Alphaproteobacteria</taxon>
        <taxon>Rhodobacterales</taxon>
        <taxon>Paracoccaceae</taxon>
        <taxon>Profundibacter</taxon>
    </lineage>
</organism>
<evidence type="ECO:0000313" key="3">
    <source>
        <dbReference type="EMBL" id="AXX97232.1"/>
    </source>
</evidence>
<evidence type="ECO:0000256" key="1">
    <source>
        <dbReference type="SAM" id="MobiDB-lite"/>
    </source>
</evidence>
<dbReference type="SUPFAM" id="SSF101801">
    <property type="entry name" value="Surface presentation of antigens (SPOA)"/>
    <property type="match status" value="1"/>
</dbReference>
<name>A0A347UEF4_9RHOB</name>
<dbReference type="Gene3D" id="2.30.330.10">
    <property type="entry name" value="SpoA-like"/>
    <property type="match status" value="1"/>
</dbReference>
<dbReference type="Pfam" id="PF01052">
    <property type="entry name" value="FliMN_C"/>
    <property type="match status" value="1"/>
</dbReference>
<gene>
    <name evidence="3" type="ORF">BAR1_04355</name>
</gene>
<dbReference type="Proteomes" id="UP000261704">
    <property type="component" value="Chromosome"/>
</dbReference>
<dbReference type="OrthoDB" id="7824563at2"/>
<keyword evidence="3" id="KW-0969">Cilium</keyword>
<feature type="compositionally biased region" description="Polar residues" evidence="1">
    <location>
        <begin position="1"/>
        <end position="11"/>
    </location>
</feature>
<protein>
    <submittedName>
        <fullName evidence="3">FliM/FliN family flagellar motor switch protein</fullName>
    </submittedName>
</protein>
<accession>A0A347UEF4</accession>
<dbReference type="AlphaFoldDB" id="A0A347UEF4"/>
<feature type="region of interest" description="Disordered" evidence="1">
    <location>
        <begin position="1"/>
        <end position="26"/>
    </location>
</feature>
<evidence type="ECO:0000259" key="2">
    <source>
        <dbReference type="Pfam" id="PF01052"/>
    </source>
</evidence>